<dbReference type="EMBL" id="CP036273">
    <property type="protein sequence ID" value="QDU19745.1"/>
    <property type="molecule type" value="Genomic_DNA"/>
</dbReference>
<dbReference type="RefSeq" id="WP_145236168.1">
    <property type="nucleotide sequence ID" value="NZ_CP036273.1"/>
</dbReference>
<organism evidence="1 2">
    <name type="scientific">Urbifossiella limnaea</name>
    <dbReference type="NCBI Taxonomy" id="2528023"/>
    <lineage>
        <taxon>Bacteria</taxon>
        <taxon>Pseudomonadati</taxon>
        <taxon>Planctomycetota</taxon>
        <taxon>Planctomycetia</taxon>
        <taxon>Gemmatales</taxon>
        <taxon>Gemmataceae</taxon>
        <taxon>Urbifossiella</taxon>
    </lineage>
</organism>
<accession>A0A517XQF9</accession>
<sequence>MLLPTIPPGDLARHLWFATTPALWPAWPFLPVIRHGRGAIDLGLMFDARGACGLTGYSATVFLTNVFALPRTLDQFLALPKEVFDDGEEMLAGGWRVD</sequence>
<proteinExistence type="predicted"/>
<reference evidence="1 2" key="1">
    <citation type="submission" date="2019-02" db="EMBL/GenBank/DDBJ databases">
        <title>Deep-cultivation of Planctomycetes and their phenomic and genomic characterization uncovers novel biology.</title>
        <authorList>
            <person name="Wiegand S."/>
            <person name="Jogler M."/>
            <person name="Boedeker C."/>
            <person name="Pinto D."/>
            <person name="Vollmers J."/>
            <person name="Rivas-Marin E."/>
            <person name="Kohn T."/>
            <person name="Peeters S.H."/>
            <person name="Heuer A."/>
            <person name="Rast P."/>
            <person name="Oberbeckmann S."/>
            <person name="Bunk B."/>
            <person name="Jeske O."/>
            <person name="Meyerdierks A."/>
            <person name="Storesund J.E."/>
            <person name="Kallscheuer N."/>
            <person name="Luecker S."/>
            <person name="Lage O.M."/>
            <person name="Pohl T."/>
            <person name="Merkel B.J."/>
            <person name="Hornburger P."/>
            <person name="Mueller R.-W."/>
            <person name="Bruemmer F."/>
            <person name="Labrenz M."/>
            <person name="Spormann A.M."/>
            <person name="Op den Camp H."/>
            <person name="Overmann J."/>
            <person name="Amann R."/>
            <person name="Jetten M.S.M."/>
            <person name="Mascher T."/>
            <person name="Medema M.H."/>
            <person name="Devos D.P."/>
            <person name="Kaster A.-K."/>
            <person name="Ovreas L."/>
            <person name="Rohde M."/>
            <person name="Galperin M.Y."/>
            <person name="Jogler C."/>
        </authorList>
    </citation>
    <scope>NUCLEOTIDE SEQUENCE [LARGE SCALE GENOMIC DNA]</scope>
    <source>
        <strain evidence="1 2">ETA_A1</strain>
    </source>
</reference>
<dbReference type="AlphaFoldDB" id="A0A517XQF9"/>
<gene>
    <name evidence="1" type="ORF">ETAA1_16810</name>
</gene>
<dbReference type="Proteomes" id="UP000319576">
    <property type="component" value="Chromosome"/>
</dbReference>
<dbReference type="OrthoDB" id="297733at2"/>
<dbReference type="KEGG" id="uli:ETAA1_16810"/>
<name>A0A517XQF9_9BACT</name>
<evidence type="ECO:0000313" key="2">
    <source>
        <dbReference type="Proteomes" id="UP000319576"/>
    </source>
</evidence>
<protein>
    <submittedName>
        <fullName evidence="1">Uncharacterized protein</fullName>
    </submittedName>
</protein>
<keyword evidence="2" id="KW-1185">Reference proteome</keyword>
<evidence type="ECO:0000313" key="1">
    <source>
        <dbReference type="EMBL" id="QDU19745.1"/>
    </source>
</evidence>